<protein>
    <submittedName>
        <fullName evidence="2">Uncharacterized protein</fullName>
    </submittedName>
</protein>
<accession>A0A0F9SR03</accession>
<name>A0A0F9SR03_9ZZZZ</name>
<dbReference type="EMBL" id="LAZR01000429">
    <property type="protein sequence ID" value="KKN69289.1"/>
    <property type="molecule type" value="Genomic_DNA"/>
</dbReference>
<gene>
    <name evidence="2" type="ORF">LCGC14_0442840</name>
</gene>
<evidence type="ECO:0000256" key="1">
    <source>
        <dbReference type="SAM" id="MobiDB-lite"/>
    </source>
</evidence>
<evidence type="ECO:0000313" key="2">
    <source>
        <dbReference type="EMBL" id="KKN69289.1"/>
    </source>
</evidence>
<feature type="region of interest" description="Disordered" evidence="1">
    <location>
        <begin position="46"/>
        <end position="67"/>
    </location>
</feature>
<sequence>MLLEDPMCPKCSKTVSDCAETGCGVNFEKEGGCACRSMQEDADSVSLEELNAAKQLPDKLQKRGNHR</sequence>
<proteinExistence type="predicted"/>
<dbReference type="AlphaFoldDB" id="A0A0F9SR03"/>
<organism evidence="2">
    <name type="scientific">marine sediment metagenome</name>
    <dbReference type="NCBI Taxonomy" id="412755"/>
    <lineage>
        <taxon>unclassified sequences</taxon>
        <taxon>metagenomes</taxon>
        <taxon>ecological metagenomes</taxon>
    </lineage>
</organism>
<reference evidence="2" key="1">
    <citation type="journal article" date="2015" name="Nature">
        <title>Complex archaea that bridge the gap between prokaryotes and eukaryotes.</title>
        <authorList>
            <person name="Spang A."/>
            <person name="Saw J.H."/>
            <person name="Jorgensen S.L."/>
            <person name="Zaremba-Niedzwiedzka K."/>
            <person name="Martijn J."/>
            <person name="Lind A.E."/>
            <person name="van Eijk R."/>
            <person name="Schleper C."/>
            <person name="Guy L."/>
            <person name="Ettema T.J."/>
        </authorList>
    </citation>
    <scope>NUCLEOTIDE SEQUENCE</scope>
</reference>
<comment type="caution">
    <text evidence="2">The sequence shown here is derived from an EMBL/GenBank/DDBJ whole genome shotgun (WGS) entry which is preliminary data.</text>
</comment>